<evidence type="ECO:0000256" key="9">
    <source>
        <dbReference type="ARBA" id="ARBA00022989"/>
    </source>
</evidence>
<dbReference type="SMART" id="SM00388">
    <property type="entry name" value="HisKA"/>
    <property type="match status" value="1"/>
</dbReference>
<keyword evidence="4" id="KW-1003">Cell membrane</keyword>
<protein>
    <recommendedName>
        <fullName evidence="3">histidine kinase</fullName>
        <ecNumber evidence="3">2.7.13.3</ecNumber>
    </recommendedName>
</protein>
<dbReference type="PRINTS" id="PR00344">
    <property type="entry name" value="BCTRLSENSOR"/>
</dbReference>
<name>A0A975FWQ6_9CAUL</name>
<evidence type="ECO:0000256" key="6">
    <source>
        <dbReference type="ARBA" id="ARBA00022679"/>
    </source>
</evidence>
<feature type="transmembrane region" description="Helical" evidence="12">
    <location>
        <begin position="12"/>
        <end position="33"/>
    </location>
</feature>
<dbReference type="Pfam" id="PF00512">
    <property type="entry name" value="HisKA"/>
    <property type="match status" value="1"/>
</dbReference>
<dbReference type="RefSeq" id="WP_211936747.1">
    <property type="nucleotide sequence ID" value="NZ_CP073078.1"/>
</dbReference>
<keyword evidence="6" id="KW-0808">Transferase</keyword>
<evidence type="ECO:0000256" key="2">
    <source>
        <dbReference type="ARBA" id="ARBA00004651"/>
    </source>
</evidence>
<dbReference type="InterPro" id="IPR050736">
    <property type="entry name" value="Sensor_HK_Regulatory"/>
</dbReference>
<evidence type="ECO:0000256" key="8">
    <source>
        <dbReference type="ARBA" id="ARBA00022777"/>
    </source>
</evidence>
<dbReference type="InterPro" id="IPR003594">
    <property type="entry name" value="HATPase_dom"/>
</dbReference>
<dbReference type="InterPro" id="IPR005467">
    <property type="entry name" value="His_kinase_dom"/>
</dbReference>
<dbReference type="CDD" id="cd16922">
    <property type="entry name" value="HATPase_EvgS-ArcB-TorS-like"/>
    <property type="match status" value="1"/>
</dbReference>
<dbReference type="GO" id="GO:0000155">
    <property type="term" value="F:phosphorelay sensor kinase activity"/>
    <property type="evidence" value="ECO:0007669"/>
    <property type="project" value="InterPro"/>
</dbReference>
<evidence type="ECO:0000256" key="12">
    <source>
        <dbReference type="SAM" id="Phobius"/>
    </source>
</evidence>
<dbReference type="InterPro" id="IPR036890">
    <property type="entry name" value="HATPase_C_sf"/>
</dbReference>
<keyword evidence="10" id="KW-0902">Two-component regulatory system</keyword>
<gene>
    <name evidence="14" type="ORF">KCG34_16640</name>
</gene>
<dbReference type="FunFam" id="3.30.565.10:FF:000010">
    <property type="entry name" value="Sensor histidine kinase RcsC"/>
    <property type="match status" value="1"/>
</dbReference>
<dbReference type="PANTHER" id="PTHR43711:SF26">
    <property type="entry name" value="SENSOR HISTIDINE KINASE RCSC"/>
    <property type="match status" value="1"/>
</dbReference>
<dbReference type="PANTHER" id="PTHR43711">
    <property type="entry name" value="TWO-COMPONENT HISTIDINE KINASE"/>
    <property type="match status" value="1"/>
</dbReference>
<keyword evidence="11 12" id="KW-0472">Membrane</keyword>
<evidence type="ECO:0000256" key="4">
    <source>
        <dbReference type="ARBA" id="ARBA00022475"/>
    </source>
</evidence>
<dbReference type="InterPro" id="IPR004358">
    <property type="entry name" value="Sig_transdc_His_kin-like_C"/>
</dbReference>
<dbReference type="Gene3D" id="1.10.287.130">
    <property type="match status" value="1"/>
</dbReference>
<dbReference type="InterPro" id="IPR036097">
    <property type="entry name" value="HisK_dim/P_sf"/>
</dbReference>
<keyword evidence="8" id="KW-0418">Kinase</keyword>
<proteinExistence type="predicted"/>
<dbReference type="InterPro" id="IPR003661">
    <property type="entry name" value="HisK_dim/P_dom"/>
</dbReference>
<evidence type="ECO:0000313" key="15">
    <source>
        <dbReference type="Proteomes" id="UP000676409"/>
    </source>
</evidence>
<dbReference type="EMBL" id="CP073078">
    <property type="protein sequence ID" value="QUD86695.1"/>
    <property type="molecule type" value="Genomic_DNA"/>
</dbReference>
<feature type="transmembrane region" description="Helical" evidence="12">
    <location>
        <begin position="64"/>
        <end position="80"/>
    </location>
</feature>
<feature type="transmembrane region" description="Helical" evidence="12">
    <location>
        <begin position="39"/>
        <end position="57"/>
    </location>
</feature>
<feature type="domain" description="Histidine kinase" evidence="13">
    <location>
        <begin position="319"/>
        <end position="536"/>
    </location>
</feature>
<dbReference type="InterPro" id="IPR007895">
    <property type="entry name" value="MASE1"/>
</dbReference>
<accession>A0A975FWQ6</accession>
<evidence type="ECO:0000259" key="13">
    <source>
        <dbReference type="PROSITE" id="PS50109"/>
    </source>
</evidence>
<dbReference type="AlphaFoldDB" id="A0A975FWQ6"/>
<dbReference type="GO" id="GO:0005886">
    <property type="term" value="C:plasma membrane"/>
    <property type="evidence" value="ECO:0007669"/>
    <property type="project" value="UniProtKB-SubCell"/>
</dbReference>
<evidence type="ECO:0000256" key="5">
    <source>
        <dbReference type="ARBA" id="ARBA00022553"/>
    </source>
</evidence>
<dbReference type="Proteomes" id="UP000676409">
    <property type="component" value="Chromosome"/>
</dbReference>
<dbReference type="SUPFAM" id="SSF55874">
    <property type="entry name" value="ATPase domain of HSP90 chaperone/DNA topoisomerase II/histidine kinase"/>
    <property type="match status" value="1"/>
</dbReference>
<keyword evidence="5" id="KW-0597">Phosphoprotein</keyword>
<dbReference type="SUPFAM" id="SSF47384">
    <property type="entry name" value="Homodimeric domain of signal transducing histidine kinase"/>
    <property type="match status" value="1"/>
</dbReference>
<evidence type="ECO:0000256" key="3">
    <source>
        <dbReference type="ARBA" id="ARBA00012438"/>
    </source>
</evidence>
<feature type="transmembrane region" description="Helical" evidence="12">
    <location>
        <begin position="121"/>
        <end position="142"/>
    </location>
</feature>
<dbReference type="PROSITE" id="PS50109">
    <property type="entry name" value="HIS_KIN"/>
    <property type="match status" value="1"/>
</dbReference>
<reference evidence="14" key="1">
    <citation type="submission" date="2021-04" db="EMBL/GenBank/DDBJ databases">
        <title>The complete genome sequence of Caulobacter sp. S6.</title>
        <authorList>
            <person name="Tang Y."/>
            <person name="Ouyang W."/>
            <person name="Liu Q."/>
            <person name="Huang B."/>
            <person name="Guo Z."/>
            <person name="Lei P."/>
        </authorList>
    </citation>
    <scope>NUCLEOTIDE SEQUENCE</scope>
    <source>
        <strain evidence="14">S6</strain>
    </source>
</reference>
<keyword evidence="7 12" id="KW-0812">Transmembrane</keyword>
<dbReference type="CDD" id="cd00082">
    <property type="entry name" value="HisKA"/>
    <property type="match status" value="1"/>
</dbReference>
<dbReference type="Gene3D" id="3.30.565.10">
    <property type="entry name" value="Histidine kinase-like ATPase, C-terminal domain"/>
    <property type="match status" value="1"/>
</dbReference>
<evidence type="ECO:0000256" key="10">
    <source>
        <dbReference type="ARBA" id="ARBA00023012"/>
    </source>
</evidence>
<dbReference type="SMART" id="SM00387">
    <property type="entry name" value="HATPase_c"/>
    <property type="match status" value="1"/>
</dbReference>
<comment type="subcellular location">
    <subcellularLocation>
        <location evidence="2">Cell membrane</location>
        <topology evidence="2">Multi-pass membrane protein</topology>
    </subcellularLocation>
</comment>
<evidence type="ECO:0000256" key="7">
    <source>
        <dbReference type="ARBA" id="ARBA00022692"/>
    </source>
</evidence>
<keyword evidence="15" id="KW-1185">Reference proteome</keyword>
<dbReference type="EC" id="2.7.13.3" evidence="3"/>
<evidence type="ECO:0000313" key="14">
    <source>
        <dbReference type="EMBL" id="QUD86695.1"/>
    </source>
</evidence>
<comment type="catalytic activity">
    <reaction evidence="1">
        <text>ATP + protein L-histidine = ADP + protein N-phospho-L-histidine.</text>
        <dbReference type="EC" id="2.7.13.3"/>
    </reaction>
</comment>
<keyword evidence="9 12" id="KW-1133">Transmembrane helix</keyword>
<dbReference type="Pfam" id="PF05231">
    <property type="entry name" value="MASE1"/>
    <property type="match status" value="1"/>
</dbReference>
<dbReference type="KEGG" id="caul:KCG34_16640"/>
<dbReference type="Pfam" id="PF02518">
    <property type="entry name" value="HATPase_c"/>
    <property type="match status" value="1"/>
</dbReference>
<evidence type="ECO:0000256" key="1">
    <source>
        <dbReference type="ARBA" id="ARBA00000085"/>
    </source>
</evidence>
<sequence>MTGPKAARPGIQVKVFAATAALSWAAALIFSVFEQRTHGATAIWPVNAMILAAYILLGREARAAVIAGGAAALIATSLVMNTNPRLACVLAIFNSTEIVLVHLVAARVLKGRFSFEGVDRLLAYWSACAAVCAVNALPVGFVELAWQGRPFWTTFNAWGVGDALGYMLVTPAILDIRHDWAALAADSRRGVHALATVAALLLVEAPVLYFRAYELQFAILVIFVAIAFRQGRTVAGLAILSTIVLADGLLNFGSPRAPVVFGLVIDEKLYAQIFLAGCALAAIPMAGAVAKQRALDAELIASRTEALAASEAKSQFLANMSHEMRTPLNAVIGFAGLLQGMAELPGPARRHADRIAAGGRALLDLVNDVLDFAKVESGHVDLACEMVELHRLVAETVDLVAADATAKGLGLDWAMDEATPALIQGDARRLRQVLLNLLGNAVKFTERGAVRVSVAPAGESIRFSVTDTGPGIAPDFRDRLFDRFSQGDASLSRSHGGAGLGLAISRGLVELMGGRIGVTSELGQGSMFWFEIPARAPAAAAPPHWRALPSISSPSAKGSSVSSF</sequence>
<evidence type="ECO:0000256" key="11">
    <source>
        <dbReference type="ARBA" id="ARBA00023136"/>
    </source>
</evidence>
<feature type="transmembrane region" description="Helical" evidence="12">
    <location>
        <begin position="235"/>
        <end position="254"/>
    </location>
</feature>
<feature type="transmembrane region" description="Helical" evidence="12">
    <location>
        <begin position="86"/>
        <end position="109"/>
    </location>
</feature>
<feature type="transmembrane region" description="Helical" evidence="12">
    <location>
        <begin position="269"/>
        <end position="290"/>
    </location>
</feature>
<organism evidence="14 15">
    <name type="scientific">Phenylobacterium montanum</name>
    <dbReference type="NCBI Taxonomy" id="2823693"/>
    <lineage>
        <taxon>Bacteria</taxon>
        <taxon>Pseudomonadati</taxon>
        <taxon>Pseudomonadota</taxon>
        <taxon>Alphaproteobacteria</taxon>
        <taxon>Caulobacterales</taxon>
        <taxon>Caulobacteraceae</taxon>
        <taxon>Phenylobacterium</taxon>
    </lineage>
</organism>